<dbReference type="EMBL" id="JGYU01000009">
    <property type="protein sequence ID" value="KFI56783.1"/>
    <property type="molecule type" value="Genomic_DNA"/>
</dbReference>
<dbReference type="Proteomes" id="UP000028995">
    <property type="component" value="Unassembled WGS sequence"/>
</dbReference>
<keyword evidence="3" id="KW-0963">Cytoplasm</keyword>
<dbReference type="eggNOG" id="COG4468">
    <property type="taxonomic scope" value="Bacteria"/>
</dbReference>
<keyword evidence="5" id="KW-1185">Reference proteome</keyword>
<organism evidence="4 5">
    <name type="scientific">Bifidobacterium choerinum</name>
    <dbReference type="NCBI Taxonomy" id="35760"/>
    <lineage>
        <taxon>Bacteria</taxon>
        <taxon>Bacillati</taxon>
        <taxon>Actinomycetota</taxon>
        <taxon>Actinomycetes</taxon>
        <taxon>Bifidobacteriales</taxon>
        <taxon>Bifidobacteriaceae</taxon>
        <taxon>Bifidobacterium</taxon>
    </lineage>
</organism>
<dbReference type="UniPathway" id="UPA00214"/>
<dbReference type="GO" id="GO:0005737">
    <property type="term" value="C:cytoplasm"/>
    <property type="evidence" value="ECO:0007669"/>
    <property type="project" value="UniProtKB-SubCell"/>
</dbReference>
<dbReference type="GO" id="GO:0008108">
    <property type="term" value="F:UDP-glucose:hexose-1-phosphate uridylyltransferase activity"/>
    <property type="evidence" value="ECO:0007669"/>
    <property type="project" value="UniProtKB-UniRule"/>
</dbReference>
<dbReference type="InterPro" id="IPR000766">
    <property type="entry name" value="GalP_uridyl_Trfase_II"/>
</dbReference>
<comment type="subcellular location">
    <subcellularLocation>
        <location evidence="3">Cytoplasm</location>
    </subcellularLocation>
</comment>
<evidence type="ECO:0000313" key="4">
    <source>
        <dbReference type="EMBL" id="KFI56783.1"/>
    </source>
</evidence>
<dbReference type="HAMAP" id="MF_00571">
    <property type="entry name" value="GalP_UDP_trans"/>
    <property type="match status" value="1"/>
</dbReference>
<dbReference type="GO" id="GO:0006012">
    <property type="term" value="P:galactose metabolic process"/>
    <property type="evidence" value="ECO:0007669"/>
    <property type="project" value="UniProtKB-UniRule"/>
</dbReference>
<comment type="pathway">
    <text evidence="2 3">Carbohydrate metabolism; galactose metabolism.</text>
</comment>
<evidence type="ECO:0000256" key="3">
    <source>
        <dbReference type="HAMAP-Rule" id="MF_00571"/>
    </source>
</evidence>
<sequence length="522" mass="57087">MRETASTAAEETAVLGAIDALVDYARARLLLDPRDVDWMRNRLLEVLGADEARRAEAAALRLTESDDAAASGDAANPDDIAATDDASRKAAAAFLDDDVIMGALSAAPSRIQDAYDDVRAGAGNMAAMRWFYDYGVANGYIKLAQLRRNVRFDGAGLVVTINTAKPEFKDMRKATSGNSVDGSFAQCTICHANEGLAARGKRTLRTVEVELDGRPWFWQFSPYGYFAQHGICVNREHTPMHVDRSTFANLLDFVNQFPDYFLGCNAALPRIGGSVLAHDHYQGGGETMPMQRAAAWRRYRCPDADDAVLEIIDWPASAMRVRSRNRAAIVQVCERIREAWACYDDAALGIASHDAAGAAQSSLSPIARLVPGEDGAPMYEMSLILRNNAVSGRYPLGVFHAHPEYFFVKQEPIGLIEAMGLFVLPGRLVGQLGALEDALVAGDALPDGLAEFRLLWDEVREALRQEGMGAADRGMDRDTVRRAVRDALADVCRRILDNIAVFPNHEELGRFLEGLGFEAQDC</sequence>
<dbReference type="STRING" id="35760.BCHO_1266"/>
<keyword evidence="3 4" id="KW-0548">Nucleotidyltransferase</keyword>
<evidence type="ECO:0000256" key="1">
    <source>
        <dbReference type="ARBA" id="ARBA00001107"/>
    </source>
</evidence>
<dbReference type="PANTHER" id="PTHR39191">
    <property type="entry name" value="GALACTOSE-1-PHOSPHATE URIDYLYLTRANSFERASE"/>
    <property type="match status" value="1"/>
</dbReference>
<reference evidence="4 5" key="1">
    <citation type="submission" date="2014-03" db="EMBL/GenBank/DDBJ databases">
        <title>Genomics of Bifidobacteria.</title>
        <authorList>
            <person name="Ventura M."/>
            <person name="Milani C."/>
            <person name="Lugli G.A."/>
        </authorList>
    </citation>
    <scope>NUCLEOTIDE SEQUENCE [LARGE SCALE GENOMIC DNA]</scope>
    <source>
        <strain evidence="4 5">LMG 10510</strain>
    </source>
</reference>
<accession>A0A087ADD3</accession>
<dbReference type="OrthoDB" id="2293at2"/>
<name>A0A087ADD3_9BIFI</name>
<dbReference type="RefSeq" id="WP_024541546.1">
    <property type="nucleotide sequence ID" value="NZ_JBQKLO010000010.1"/>
</dbReference>
<keyword evidence="3" id="KW-0119">Carbohydrate metabolism</keyword>
<dbReference type="AlphaFoldDB" id="A0A087ADD3"/>
<comment type="caution">
    <text evidence="4">The sequence shown here is derived from an EMBL/GenBank/DDBJ whole genome shotgun (WGS) entry which is preliminary data.</text>
</comment>
<gene>
    <name evidence="3" type="primary">galT</name>
    <name evidence="4" type="ORF">BCHO_1266</name>
</gene>
<evidence type="ECO:0000313" key="5">
    <source>
        <dbReference type="Proteomes" id="UP000028995"/>
    </source>
</evidence>
<dbReference type="EC" id="2.7.7.12" evidence="3"/>
<keyword evidence="3" id="KW-0299">Galactose metabolism</keyword>
<keyword evidence="3 4" id="KW-0808">Transferase</keyword>
<evidence type="ECO:0000256" key="2">
    <source>
        <dbReference type="ARBA" id="ARBA00004947"/>
    </source>
</evidence>
<comment type="similarity">
    <text evidence="3">Belongs to the galactose-1-phosphate uridylyltransferase type 2 family.</text>
</comment>
<proteinExistence type="inferred from homology"/>
<comment type="catalytic activity">
    <reaction evidence="1 3">
        <text>alpha-D-galactose 1-phosphate + UDP-alpha-D-glucose = alpha-D-glucose 1-phosphate + UDP-alpha-D-galactose</text>
        <dbReference type="Rhea" id="RHEA:13989"/>
        <dbReference type="ChEBI" id="CHEBI:58336"/>
        <dbReference type="ChEBI" id="CHEBI:58601"/>
        <dbReference type="ChEBI" id="CHEBI:58885"/>
        <dbReference type="ChEBI" id="CHEBI:66914"/>
        <dbReference type="EC" id="2.7.7.12"/>
    </reaction>
</comment>
<dbReference type="PANTHER" id="PTHR39191:SF1">
    <property type="entry name" value="DUF4922 DOMAIN-CONTAINING PROTEIN"/>
    <property type="match status" value="1"/>
</dbReference>
<protein>
    <recommendedName>
        <fullName evidence="3">Galactose-1-phosphate uridylyltransferase</fullName>
        <shortName evidence="3">Gal-1-P uridylyltransferase</shortName>
        <ecNumber evidence="3">2.7.7.12</ecNumber>
    </recommendedName>
    <alternativeName>
        <fullName evidence="3">UDP-glucose--hexose-1-phosphate uridylyltransferase</fullName>
    </alternativeName>
</protein>